<name>F8L3Y5_SIMNZ</name>
<dbReference type="SUPFAM" id="SSF53328">
    <property type="entry name" value="Formyltransferase"/>
    <property type="match status" value="1"/>
</dbReference>
<dbReference type="AlphaFoldDB" id="F8L3Y5"/>
<dbReference type="InterPro" id="IPR005794">
    <property type="entry name" value="Fmt"/>
</dbReference>
<dbReference type="HAMAP" id="MF_00182">
    <property type="entry name" value="Formyl_trans"/>
    <property type="match status" value="1"/>
</dbReference>
<dbReference type="CDD" id="cd08646">
    <property type="entry name" value="FMT_core_Met-tRNA-FMT_N"/>
    <property type="match status" value="1"/>
</dbReference>
<keyword evidence="3 5" id="KW-0808">Transferase</keyword>
<dbReference type="OrthoDB" id="9802815at2"/>
<dbReference type="InterPro" id="IPR011034">
    <property type="entry name" value="Formyl_transferase-like_C_sf"/>
</dbReference>
<evidence type="ECO:0000259" key="7">
    <source>
        <dbReference type="Pfam" id="PF02911"/>
    </source>
</evidence>
<evidence type="ECO:0000256" key="2">
    <source>
        <dbReference type="ARBA" id="ARBA00012261"/>
    </source>
</evidence>
<feature type="domain" description="Formyl transferase C-terminal" evidence="7">
    <location>
        <begin position="205"/>
        <end position="305"/>
    </location>
</feature>
<dbReference type="eggNOG" id="COG0223">
    <property type="taxonomic scope" value="Bacteria"/>
</dbReference>
<dbReference type="InterPro" id="IPR041711">
    <property type="entry name" value="Met-tRNA-FMT_N"/>
</dbReference>
<dbReference type="SUPFAM" id="SSF50486">
    <property type="entry name" value="FMT C-terminal domain-like"/>
    <property type="match status" value="1"/>
</dbReference>
<evidence type="ECO:0000256" key="5">
    <source>
        <dbReference type="HAMAP-Rule" id="MF_00182"/>
    </source>
</evidence>
<dbReference type="NCBIfam" id="TIGR00460">
    <property type="entry name" value="fmt"/>
    <property type="match status" value="1"/>
</dbReference>
<sequence>MKVVFFGTPPFAANVLTYLIDHSIEVTAIVTKPDKPQGRSGKPAFSAVKEVALKKYPSIPLYQPEEASDPAFAKRLRSYNADLFIVVAYGEIMKENLLRMPRLRCINVHSSLLPKYRGAAPMQFALLNGDTESGVTIMEMALKMDAGDIISQKIVPIPADMNLEQLESALCQAGCEALLEVIDAFEKGTIVKTPQDHGQATYVKKIDPSMAEMNWTEAATVLHNRIRAFSPKPGAWCIVEINGQPKRLKILRSRVSKNHQGFPGETVQYDKTNWVLACGSDALELLEVQLEGKKRMAIEDFLRGYPNPPQIRK</sequence>
<dbReference type="GO" id="GO:0004479">
    <property type="term" value="F:methionyl-tRNA formyltransferase activity"/>
    <property type="evidence" value="ECO:0007669"/>
    <property type="project" value="UniProtKB-UniRule"/>
</dbReference>
<dbReference type="PANTHER" id="PTHR11138">
    <property type="entry name" value="METHIONYL-TRNA FORMYLTRANSFERASE"/>
    <property type="match status" value="1"/>
</dbReference>
<evidence type="ECO:0000259" key="6">
    <source>
        <dbReference type="Pfam" id="PF00551"/>
    </source>
</evidence>
<comment type="similarity">
    <text evidence="1 5">Belongs to the Fmt family.</text>
</comment>
<evidence type="ECO:0000256" key="1">
    <source>
        <dbReference type="ARBA" id="ARBA00010699"/>
    </source>
</evidence>
<evidence type="ECO:0000256" key="3">
    <source>
        <dbReference type="ARBA" id="ARBA00022679"/>
    </source>
</evidence>
<dbReference type="Gene3D" id="3.40.50.12230">
    <property type="match status" value="1"/>
</dbReference>
<dbReference type="RefSeq" id="WP_013944481.1">
    <property type="nucleotide sequence ID" value="NC_015713.1"/>
</dbReference>
<keyword evidence="4 5" id="KW-0648">Protein biosynthesis</keyword>
<feature type="domain" description="Formyl transferase N-terminal" evidence="6">
    <location>
        <begin position="1"/>
        <end position="182"/>
    </location>
</feature>
<dbReference type="Proteomes" id="UP000000496">
    <property type="component" value="Chromosome gsn.131"/>
</dbReference>
<dbReference type="InterPro" id="IPR005793">
    <property type="entry name" value="Formyl_trans_C"/>
</dbReference>
<comment type="function">
    <text evidence="5">Attaches a formyl group to the free amino group of methionyl-tRNA(fMet). The formyl group appears to play a dual role in the initiator identity of N-formylmethionyl-tRNA by promoting its recognition by IF2 and preventing the misappropriation of this tRNA by the elongation apparatus.</text>
</comment>
<dbReference type="Pfam" id="PF00551">
    <property type="entry name" value="Formyl_trans_N"/>
    <property type="match status" value="1"/>
</dbReference>
<dbReference type="HOGENOM" id="CLU_033347_1_1_0"/>
<accession>F8L3Y5</accession>
<reference evidence="8 9" key="1">
    <citation type="journal article" date="2011" name="Mol. Biol. Evol.">
        <title>Unity in variety--the pan-genome of the Chlamydiae.</title>
        <authorList>
            <person name="Collingro A."/>
            <person name="Tischler P."/>
            <person name="Weinmaier T."/>
            <person name="Penz T."/>
            <person name="Heinz E."/>
            <person name="Brunham R.C."/>
            <person name="Read T.D."/>
            <person name="Bavoil P.M."/>
            <person name="Sachse K."/>
            <person name="Kahane S."/>
            <person name="Friedman M.G."/>
            <person name="Rattei T."/>
            <person name="Myers G.S."/>
            <person name="Horn M."/>
        </authorList>
    </citation>
    <scope>NUCLEOTIDE SEQUENCE [LARGE SCALE GENOMIC DNA]</scope>
    <source>
        <strain evidence="9">ATCC VR-1471 / Z</strain>
    </source>
</reference>
<dbReference type="InterPro" id="IPR002376">
    <property type="entry name" value="Formyl_transf_N"/>
</dbReference>
<organism evidence="8 9">
    <name type="scientific">Simkania negevensis (strain ATCC VR-1471 / DSM 27360 / Z)</name>
    <dbReference type="NCBI Taxonomy" id="331113"/>
    <lineage>
        <taxon>Bacteria</taxon>
        <taxon>Pseudomonadati</taxon>
        <taxon>Chlamydiota</taxon>
        <taxon>Chlamydiia</taxon>
        <taxon>Parachlamydiales</taxon>
        <taxon>Simkaniaceae</taxon>
        <taxon>Simkania</taxon>
    </lineage>
</organism>
<keyword evidence="9" id="KW-1185">Reference proteome</keyword>
<protein>
    <recommendedName>
        <fullName evidence="2 5">Methionyl-tRNA formyltransferase</fullName>
        <ecNumber evidence="2 5">2.1.2.9</ecNumber>
    </recommendedName>
</protein>
<proteinExistence type="inferred from homology"/>
<dbReference type="InterPro" id="IPR036477">
    <property type="entry name" value="Formyl_transf_N_sf"/>
</dbReference>
<dbReference type="STRING" id="331113.SNE_A21380"/>
<comment type="catalytic activity">
    <reaction evidence="5">
        <text>L-methionyl-tRNA(fMet) + (6R)-10-formyltetrahydrofolate = N-formyl-L-methionyl-tRNA(fMet) + (6S)-5,6,7,8-tetrahydrofolate + H(+)</text>
        <dbReference type="Rhea" id="RHEA:24380"/>
        <dbReference type="Rhea" id="RHEA-COMP:9952"/>
        <dbReference type="Rhea" id="RHEA-COMP:9953"/>
        <dbReference type="ChEBI" id="CHEBI:15378"/>
        <dbReference type="ChEBI" id="CHEBI:57453"/>
        <dbReference type="ChEBI" id="CHEBI:78530"/>
        <dbReference type="ChEBI" id="CHEBI:78844"/>
        <dbReference type="ChEBI" id="CHEBI:195366"/>
        <dbReference type="EC" id="2.1.2.9"/>
    </reaction>
</comment>
<dbReference type="KEGG" id="sng:SNE_A21380"/>
<dbReference type="EMBL" id="FR872582">
    <property type="protein sequence ID" value="CCB90015.1"/>
    <property type="molecule type" value="Genomic_DNA"/>
</dbReference>
<evidence type="ECO:0000313" key="9">
    <source>
        <dbReference type="Proteomes" id="UP000000496"/>
    </source>
</evidence>
<dbReference type="Pfam" id="PF02911">
    <property type="entry name" value="Formyl_trans_C"/>
    <property type="match status" value="1"/>
</dbReference>
<dbReference type="PANTHER" id="PTHR11138:SF5">
    <property type="entry name" value="METHIONYL-TRNA FORMYLTRANSFERASE, MITOCHONDRIAL"/>
    <property type="match status" value="1"/>
</dbReference>
<evidence type="ECO:0000256" key="4">
    <source>
        <dbReference type="ARBA" id="ARBA00022917"/>
    </source>
</evidence>
<dbReference type="CDD" id="cd08704">
    <property type="entry name" value="Met_tRNA_FMT_C"/>
    <property type="match status" value="1"/>
</dbReference>
<gene>
    <name evidence="5 8" type="primary">fmt</name>
    <name evidence="8" type="ordered locus">SNE_A21380</name>
</gene>
<feature type="binding site" evidence="5">
    <location>
        <begin position="111"/>
        <end position="114"/>
    </location>
    <ligand>
        <name>(6S)-5,6,7,8-tetrahydrofolate</name>
        <dbReference type="ChEBI" id="CHEBI:57453"/>
    </ligand>
</feature>
<evidence type="ECO:0000313" key="8">
    <source>
        <dbReference type="EMBL" id="CCB90015.1"/>
    </source>
</evidence>
<dbReference type="GO" id="GO:0005829">
    <property type="term" value="C:cytosol"/>
    <property type="evidence" value="ECO:0007669"/>
    <property type="project" value="TreeGrafter"/>
</dbReference>
<dbReference type="EC" id="2.1.2.9" evidence="2 5"/>
<dbReference type="InterPro" id="IPR044135">
    <property type="entry name" value="Met-tRNA-FMT_C"/>
</dbReference>